<organism evidence="1 2">
    <name type="scientific">Ligilactobacillus pabuli</name>
    <dbReference type="NCBI Taxonomy" id="2886039"/>
    <lineage>
        <taxon>Bacteria</taxon>
        <taxon>Bacillati</taxon>
        <taxon>Bacillota</taxon>
        <taxon>Bacilli</taxon>
        <taxon>Lactobacillales</taxon>
        <taxon>Lactobacillaceae</taxon>
        <taxon>Ligilactobacillus</taxon>
    </lineage>
</organism>
<proteinExistence type="predicted"/>
<name>A0ABQ5JKC8_9LACO</name>
<evidence type="ECO:0000313" key="1">
    <source>
        <dbReference type="EMBL" id="GKS81520.1"/>
    </source>
</evidence>
<dbReference type="RefSeq" id="WP_244055264.1">
    <property type="nucleotide sequence ID" value="NZ_BQXH01000010.1"/>
</dbReference>
<dbReference type="Proteomes" id="UP001055149">
    <property type="component" value="Unassembled WGS sequence"/>
</dbReference>
<comment type="caution">
    <text evidence="1">The sequence shown here is derived from an EMBL/GenBank/DDBJ whole genome shotgun (WGS) entry which is preliminary data.</text>
</comment>
<dbReference type="EMBL" id="BQXH01000010">
    <property type="protein sequence ID" value="GKS81520.1"/>
    <property type="molecule type" value="Genomic_DNA"/>
</dbReference>
<accession>A0ABQ5JKC8</accession>
<reference evidence="1" key="1">
    <citation type="journal article" date="2022" name="Int. J. Syst. Evol. Microbiol.">
        <title>A novel species of lactic acid bacteria, Ligilactobacillus pabuli sp. nov., isolated from alfalfa silage.</title>
        <authorList>
            <person name="Tohno M."/>
            <person name="Tanizawa Y."/>
            <person name="Sawada H."/>
            <person name="Sakamoto M."/>
            <person name="Ohkuma M."/>
            <person name="Kobayashi H."/>
        </authorList>
    </citation>
    <scope>NUCLEOTIDE SEQUENCE</scope>
    <source>
        <strain evidence="1">AF129</strain>
    </source>
</reference>
<evidence type="ECO:0000313" key="2">
    <source>
        <dbReference type="Proteomes" id="UP001055149"/>
    </source>
</evidence>
<keyword evidence="2" id="KW-1185">Reference proteome</keyword>
<protein>
    <submittedName>
        <fullName evidence="1">Uncharacterized protein</fullName>
    </submittedName>
</protein>
<sequence>MTLLNEKYVRLLSGEGKPEEKFWALNRQIKADQQSPGVMVDMRRSNLEYALIRLVNDGVIGLVDLAEFSPSLRQSIVYSVQLSY</sequence>
<gene>
    <name evidence="1" type="ORF">LPAF129_12060</name>
</gene>